<dbReference type="AlphaFoldDB" id="A0A2S7VZG9"/>
<dbReference type="Proteomes" id="UP000238730">
    <property type="component" value="Unassembled WGS sequence"/>
</dbReference>
<comment type="caution">
    <text evidence="1">The sequence shown here is derived from an EMBL/GenBank/DDBJ whole genome shotgun (WGS) entry which is preliminary data.</text>
</comment>
<dbReference type="OrthoDB" id="7021248at2"/>
<proteinExistence type="predicted"/>
<dbReference type="EMBL" id="MSCJ01000001">
    <property type="protein sequence ID" value="PQJ67143.1"/>
    <property type="molecule type" value="Genomic_DNA"/>
</dbReference>
<reference evidence="1 2" key="1">
    <citation type="submission" date="2016-12" db="EMBL/GenBank/DDBJ databases">
        <title>Diversity of luminous bacteria.</title>
        <authorList>
            <person name="Yoshizawa S."/>
            <person name="Kogure K."/>
        </authorList>
    </citation>
    <scope>NUCLEOTIDE SEQUENCE [LARGE SCALE GENOMIC DNA]</scope>
    <source>
        <strain evidence="1 2">LC1-200</strain>
    </source>
</reference>
<sequence length="199" mass="22257">MVSSGVHIRDESLLSYRSLLLSWIECIQDYISVWDGDDLPYWYNERANVGILAGAAWRSGMIALEEFQTIKVADDGEDSKGRNDLYLADKSIGAFIEAKVSFPNILNKKQYTNLVKSQLFGALSDVRKIKDEGEKIGVVFVAPYSQSDRANDEDVSKFIEALPSFNVGAIAWCCPNMSQKHSSHDGKYYPVVALLFCRA</sequence>
<accession>A0A2S7VZG9</accession>
<gene>
    <name evidence="1" type="ORF">BTO08_06885</name>
</gene>
<organism evidence="1 2">
    <name type="scientific">Photobacterium angustum</name>
    <dbReference type="NCBI Taxonomy" id="661"/>
    <lineage>
        <taxon>Bacteria</taxon>
        <taxon>Pseudomonadati</taxon>
        <taxon>Pseudomonadota</taxon>
        <taxon>Gammaproteobacteria</taxon>
        <taxon>Vibrionales</taxon>
        <taxon>Vibrionaceae</taxon>
        <taxon>Photobacterium</taxon>
    </lineage>
</organism>
<dbReference type="RefSeq" id="WP_105060412.1">
    <property type="nucleotide sequence ID" value="NZ_MSCJ01000001.1"/>
</dbReference>
<protein>
    <submittedName>
        <fullName evidence="1">Uncharacterized protein</fullName>
    </submittedName>
</protein>
<evidence type="ECO:0000313" key="2">
    <source>
        <dbReference type="Proteomes" id="UP000238730"/>
    </source>
</evidence>
<name>A0A2S7VZG9_PHOAN</name>
<evidence type="ECO:0000313" key="1">
    <source>
        <dbReference type="EMBL" id="PQJ67143.1"/>
    </source>
</evidence>